<dbReference type="GO" id="GO:0097351">
    <property type="term" value="F:toxin sequestering activity"/>
    <property type="evidence" value="ECO:0007669"/>
    <property type="project" value="InterPro"/>
</dbReference>
<name>A0A3B0VGC9_9ZZZZ</name>
<dbReference type="PANTHER" id="PTHR40516">
    <property type="entry name" value="ANTITOXIN CHPS-RELATED"/>
    <property type="match status" value="1"/>
</dbReference>
<accession>A0A3B0VGC9</accession>
<dbReference type="Gene3D" id="2.10.260.10">
    <property type="match status" value="1"/>
</dbReference>
<proteinExistence type="predicted"/>
<dbReference type="SMART" id="SM00966">
    <property type="entry name" value="SpoVT_AbrB"/>
    <property type="match status" value="1"/>
</dbReference>
<dbReference type="GO" id="GO:0003677">
    <property type="term" value="F:DNA binding"/>
    <property type="evidence" value="ECO:0007669"/>
    <property type="project" value="InterPro"/>
</dbReference>
<dbReference type="InterPro" id="IPR039052">
    <property type="entry name" value="Antitox_PemI-like"/>
</dbReference>
<evidence type="ECO:0000313" key="2">
    <source>
        <dbReference type="EMBL" id="VAW41981.1"/>
    </source>
</evidence>
<reference evidence="2" key="1">
    <citation type="submission" date="2018-06" db="EMBL/GenBank/DDBJ databases">
        <authorList>
            <person name="Zhirakovskaya E."/>
        </authorList>
    </citation>
    <scope>NUCLEOTIDE SEQUENCE</scope>
</reference>
<dbReference type="InterPro" id="IPR007159">
    <property type="entry name" value="SpoVT-AbrB_dom"/>
</dbReference>
<dbReference type="SUPFAM" id="SSF89447">
    <property type="entry name" value="AbrB/MazE/MraZ-like"/>
    <property type="match status" value="1"/>
</dbReference>
<dbReference type="InterPro" id="IPR037914">
    <property type="entry name" value="SpoVT-AbrB_sf"/>
</dbReference>
<dbReference type="PANTHER" id="PTHR40516:SF1">
    <property type="entry name" value="ANTITOXIN CHPS-RELATED"/>
    <property type="match status" value="1"/>
</dbReference>
<sequence>MMITKIQKWGNSQGLRFSKTILEEAHIFVGDEVRISVADGKIVVEPTQKIRGKYTIEALVARIPEGYDVEEVEWGKLEGNEVW</sequence>
<organism evidence="2">
    <name type="scientific">hydrothermal vent metagenome</name>
    <dbReference type="NCBI Taxonomy" id="652676"/>
    <lineage>
        <taxon>unclassified sequences</taxon>
        <taxon>metagenomes</taxon>
        <taxon>ecological metagenomes</taxon>
    </lineage>
</organism>
<dbReference type="AlphaFoldDB" id="A0A3B0VGC9"/>
<gene>
    <name evidence="2" type="ORF">MNBD_CHLOROFLEXI01-3062</name>
</gene>
<protein>
    <recommendedName>
        <fullName evidence="1">SpoVT-AbrB domain-containing protein</fullName>
    </recommendedName>
</protein>
<dbReference type="EMBL" id="UOEU01000877">
    <property type="protein sequence ID" value="VAW41981.1"/>
    <property type="molecule type" value="Genomic_DNA"/>
</dbReference>
<feature type="domain" description="SpoVT-AbrB" evidence="1">
    <location>
        <begin position="7"/>
        <end position="52"/>
    </location>
</feature>
<evidence type="ECO:0000259" key="1">
    <source>
        <dbReference type="SMART" id="SM00966"/>
    </source>
</evidence>